<keyword evidence="3" id="KW-1185">Reference proteome</keyword>
<feature type="signal peptide" evidence="1">
    <location>
        <begin position="1"/>
        <end position="19"/>
    </location>
</feature>
<accession>A0A0V1H653</accession>
<gene>
    <name evidence="2" type="ORF">T11_3069</name>
</gene>
<dbReference type="EMBL" id="JYDP01000127">
    <property type="protein sequence ID" value="KRZ05995.1"/>
    <property type="molecule type" value="Genomic_DNA"/>
</dbReference>
<evidence type="ECO:0000313" key="2">
    <source>
        <dbReference type="EMBL" id="KRZ05995.1"/>
    </source>
</evidence>
<keyword evidence="1" id="KW-0732">Signal</keyword>
<organism evidence="2 3">
    <name type="scientific">Trichinella zimbabwensis</name>
    <dbReference type="NCBI Taxonomy" id="268475"/>
    <lineage>
        <taxon>Eukaryota</taxon>
        <taxon>Metazoa</taxon>
        <taxon>Ecdysozoa</taxon>
        <taxon>Nematoda</taxon>
        <taxon>Enoplea</taxon>
        <taxon>Dorylaimia</taxon>
        <taxon>Trichinellida</taxon>
        <taxon>Trichinellidae</taxon>
        <taxon>Trichinella</taxon>
    </lineage>
</organism>
<sequence length="45" mass="5064">MENFLQMSFMLIELAIVETAVTDIAQLLEQDGKVNHFPSLIGRCP</sequence>
<evidence type="ECO:0000313" key="3">
    <source>
        <dbReference type="Proteomes" id="UP000055024"/>
    </source>
</evidence>
<name>A0A0V1H653_9BILA</name>
<proteinExistence type="predicted"/>
<protein>
    <submittedName>
        <fullName evidence="2">Uncharacterized protein</fullName>
    </submittedName>
</protein>
<comment type="caution">
    <text evidence="2">The sequence shown here is derived from an EMBL/GenBank/DDBJ whole genome shotgun (WGS) entry which is preliminary data.</text>
</comment>
<dbReference type="AlphaFoldDB" id="A0A0V1H653"/>
<feature type="chain" id="PRO_5006878855" evidence="1">
    <location>
        <begin position="20"/>
        <end position="45"/>
    </location>
</feature>
<dbReference type="Proteomes" id="UP000055024">
    <property type="component" value="Unassembled WGS sequence"/>
</dbReference>
<evidence type="ECO:0000256" key="1">
    <source>
        <dbReference type="SAM" id="SignalP"/>
    </source>
</evidence>
<reference evidence="2 3" key="1">
    <citation type="submission" date="2015-01" db="EMBL/GenBank/DDBJ databases">
        <title>Evolution of Trichinella species and genotypes.</title>
        <authorList>
            <person name="Korhonen P.K."/>
            <person name="Edoardo P."/>
            <person name="Giuseppe L.R."/>
            <person name="Gasser R.B."/>
        </authorList>
    </citation>
    <scope>NUCLEOTIDE SEQUENCE [LARGE SCALE GENOMIC DNA]</scope>
    <source>
        <strain evidence="2">ISS1029</strain>
    </source>
</reference>